<sequence>LQSTEPVPCYNRFQGMRAQAGLAQAVTLKRKQRQAQPQGYIK</sequence>
<name>X1FAD4_9ZZZZ</name>
<accession>X1FAD4</accession>
<proteinExistence type="predicted"/>
<gene>
    <name evidence="1" type="ORF">S03H2_11524</name>
</gene>
<comment type="caution">
    <text evidence="1">The sequence shown here is derived from an EMBL/GenBank/DDBJ whole genome shotgun (WGS) entry which is preliminary data.</text>
</comment>
<feature type="non-terminal residue" evidence="1">
    <location>
        <position position="1"/>
    </location>
</feature>
<dbReference type="EMBL" id="BARU01005878">
    <property type="protein sequence ID" value="GAH42601.1"/>
    <property type="molecule type" value="Genomic_DNA"/>
</dbReference>
<organism evidence="1">
    <name type="scientific">marine sediment metagenome</name>
    <dbReference type="NCBI Taxonomy" id="412755"/>
    <lineage>
        <taxon>unclassified sequences</taxon>
        <taxon>metagenomes</taxon>
        <taxon>ecological metagenomes</taxon>
    </lineage>
</organism>
<reference evidence="1" key="1">
    <citation type="journal article" date="2014" name="Front. Microbiol.">
        <title>High frequency of phylogenetically diverse reductive dehalogenase-homologous genes in deep subseafloor sedimentary metagenomes.</title>
        <authorList>
            <person name="Kawai M."/>
            <person name="Futagami T."/>
            <person name="Toyoda A."/>
            <person name="Takaki Y."/>
            <person name="Nishi S."/>
            <person name="Hori S."/>
            <person name="Arai W."/>
            <person name="Tsubouchi T."/>
            <person name="Morono Y."/>
            <person name="Uchiyama I."/>
            <person name="Ito T."/>
            <person name="Fujiyama A."/>
            <person name="Inagaki F."/>
            <person name="Takami H."/>
        </authorList>
    </citation>
    <scope>NUCLEOTIDE SEQUENCE</scope>
    <source>
        <strain evidence="1">Expedition CK06-06</strain>
    </source>
</reference>
<protein>
    <submittedName>
        <fullName evidence="1">Uncharacterized protein</fullName>
    </submittedName>
</protein>
<evidence type="ECO:0000313" key="1">
    <source>
        <dbReference type="EMBL" id="GAH42601.1"/>
    </source>
</evidence>
<dbReference type="AlphaFoldDB" id="X1FAD4"/>